<organism evidence="1 2">
    <name type="scientific">Streptococcus equi subsp. ruminatorum CECT 5772</name>
    <dbReference type="NCBI Taxonomy" id="1051981"/>
    <lineage>
        <taxon>Bacteria</taxon>
        <taxon>Bacillati</taxon>
        <taxon>Bacillota</taxon>
        <taxon>Bacilli</taxon>
        <taxon>Lactobacillales</taxon>
        <taxon>Streptococcaceae</taxon>
        <taxon>Streptococcus</taxon>
    </lineage>
</organism>
<proteinExistence type="predicted"/>
<dbReference type="EMBL" id="AWEX01000034">
    <property type="protein sequence ID" value="KED04562.1"/>
    <property type="molecule type" value="Genomic_DNA"/>
</dbReference>
<dbReference type="AlphaFoldDB" id="A0A922NUF1"/>
<sequence>MGAWIEIVKNNLWDFRPVVSPFMDEWIDIFLNPQFQPPLKVSPFMGAWIDIGEPDRHWLGTLSSPWRGCAWRELHYGFIVVAFMVMLATKNGLEPYCRKKVPSHYAC</sequence>
<dbReference type="Proteomes" id="UP000028704">
    <property type="component" value="Unassembled WGS sequence"/>
</dbReference>
<reference evidence="1 2" key="1">
    <citation type="journal article" date="2014" name="Int. J. Syst. Evol. Microbiol.">
        <title>Phylogenomics and the dynamic genome evolution of the genus Streptococcus.</title>
        <authorList>
            <consortium name="The Broad Institute Genome Sequencing Platform"/>
            <person name="Richards V.P."/>
            <person name="Palmer S.R."/>
            <person name="Pavinski Bitar P.D."/>
            <person name="Qin X."/>
            <person name="Weinstock G.M."/>
            <person name="Highlander S.K."/>
            <person name="Town C.D."/>
            <person name="Burne R.A."/>
            <person name="Stanhope M.J."/>
        </authorList>
    </citation>
    <scope>NUCLEOTIDE SEQUENCE [LARGE SCALE GENOMIC DNA]</scope>
    <source>
        <strain evidence="1 2">CECT 5772</strain>
    </source>
</reference>
<evidence type="ECO:0000313" key="1">
    <source>
        <dbReference type="EMBL" id="KED04562.1"/>
    </source>
</evidence>
<dbReference type="RefSeq" id="WP_231874323.1">
    <property type="nucleotide sequence ID" value="NZ_AWEX01000034.1"/>
</dbReference>
<protein>
    <submittedName>
        <fullName evidence="1">Uncharacterized protein</fullName>
    </submittedName>
</protein>
<comment type="caution">
    <text evidence="1">The sequence shown here is derived from an EMBL/GenBank/DDBJ whole genome shotgun (WGS) entry which is preliminary data.</text>
</comment>
<accession>A0A922NUF1</accession>
<name>A0A922NUF1_9STRE</name>
<evidence type="ECO:0000313" key="2">
    <source>
        <dbReference type="Proteomes" id="UP000028704"/>
    </source>
</evidence>
<gene>
    <name evidence="1" type="ORF">CECT5772_04666</name>
</gene>